<evidence type="ECO:0000256" key="1">
    <source>
        <dbReference type="ARBA" id="ARBA00022737"/>
    </source>
</evidence>
<evidence type="ECO:0000256" key="2">
    <source>
        <dbReference type="ARBA" id="ARBA00022803"/>
    </source>
</evidence>
<dbReference type="Pfam" id="PF13432">
    <property type="entry name" value="TPR_16"/>
    <property type="match status" value="1"/>
</dbReference>
<dbReference type="Gene3D" id="1.25.40.10">
    <property type="entry name" value="Tetratricopeptide repeat domain"/>
    <property type="match status" value="1"/>
</dbReference>
<dbReference type="EMBL" id="MLJW01000158">
    <property type="protein sequence ID" value="OIQ95896.1"/>
    <property type="molecule type" value="Genomic_DNA"/>
</dbReference>
<protein>
    <submittedName>
        <fullName evidence="3">Tetratricopeptide repeat protein</fullName>
    </submittedName>
</protein>
<comment type="caution">
    <text evidence="3">The sequence shown here is derived from an EMBL/GenBank/DDBJ whole genome shotgun (WGS) entry which is preliminary data.</text>
</comment>
<dbReference type="Pfam" id="PF14559">
    <property type="entry name" value="TPR_19"/>
    <property type="match status" value="1"/>
</dbReference>
<dbReference type="Gene3D" id="3.40.50.2000">
    <property type="entry name" value="Glycogen Phosphorylase B"/>
    <property type="match status" value="1"/>
</dbReference>
<dbReference type="AlphaFoldDB" id="A0A1J5RIF4"/>
<keyword evidence="2" id="KW-0802">TPR repeat</keyword>
<dbReference type="SUPFAM" id="SSF53756">
    <property type="entry name" value="UDP-Glycosyltransferase/glycogen phosphorylase"/>
    <property type="match status" value="1"/>
</dbReference>
<dbReference type="InterPro" id="IPR002201">
    <property type="entry name" value="Glyco_trans_9"/>
</dbReference>
<name>A0A1J5RIF4_9ZZZZ</name>
<accession>A0A1J5RIF4</accession>
<dbReference type="PROSITE" id="PS50005">
    <property type="entry name" value="TPR"/>
    <property type="match status" value="1"/>
</dbReference>
<dbReference type="GO" id="GO:0016757">
    <property type="term" value="F:glycosyltransferase activity"/>
    <property type="evidence" value="ECO:0007669"/>
    <property type="project" value="InterPro"/>
</dbReference>
<dbReference type="PANTHER" id="PTHR44943">
    <property type="entry name" value="CELLULOSE SYNTHASE OPERON PROTEIN C"/>
    <property type="match status" value="1"/>
</dbReference>
<organism evidence="3">
    <name type="scientific">mine drainage metagenome</name>
    <dbReference type="NCBI Taxonomy" id="410659"/>
    <lineage>
        <taxon>unclassified sequences</taxon>
        <taxon>metagenomes</taxon>
        <taxon>ecological metagenomes</taxon>
    </lineage>
</organism>
<dbReference type="InterPro" id="IPR051685">
    <property type="entry name" value="Ycf3/AcsC/BcsC/TPR_MFPF"/>
</dbReference>
<keyword evidence="1" id="KW-0677">Repeat</keyword>
<proteinExistence type="predicted"/>
<gene>
    <name evidence="3" type="ORF">GALL_221420</name>
</gene>
<reference evidence="3" key="1">
    <citation type="submission" date="2016-10" db="EMBL/GenBank/DDBJ databases">
        <title>Sequence of Gallionella enrichment culture.</title>
        <authorList>
            <person name="Poehlein A."/>
            <person name="Muehling M."/>
            <person name="Daniel R."/>
        </authorList>
    </citation>
    <scope>NUCLEOTIDE SEQUENCE</scope>
</reference>
<dbReference type="InterPro" id="IPR011990">
    <property type="entry name" value="TPR-like_helical_dom_sf"/>
</dbReference>
<dbReference type="SUPFAM" id="SSF48452">
    <property type="entry name" value="TPR-like"/>
    <property type="match status" value="1"/>
</dbReference>
<dbReference type="PANTHER" id="PTHR44943:SF8">
    <property type="entry name" value="TPR REPEAT-CONTAINING PROTEIN MJ0263"/>
    <property type="match status" value="1"/>
</dbReference>
<dbReference type="SMART" id="SM00028">
    <property type="entry name" value="TPR"/>
    <property type="match status" value="3"/>
</dbReference>
<dbReference type="InterPro" id="IPR019734">
    <property type="entry name" value="TPR_rpt"/>
</dbReference>
<sequence>MEENELKTHKINQKNNTLLSTSDLCAQGLREKQSGNLQKAISLYSQAISTAPQDPAPQIFLGVALEAQGRYTEAAACARQAIALGADQPHVWRNLGITLQKAGRIDEAIAALRTALLKDPAALDSSIALGAALLLDGRMEEGWHHYGKYRAQPGYKAFHGFSGRFWRGQPLDGGALEIFAEQGLGDTLQFCRFLPPLLARDDPQAAPRRVRFRVQPELAALFQASFPAIAVEPRTLPAAAAPGWQCPLLALPGLERMALDRLPAPPYLHPPEAALRRWRQALPPAPGQKRLGLVWGGNPRNPTDSLRSIPLEALAAALAGLEGWQVCCLQPGGGAAFHQAFPHGLDPSAAFSDFAETAACIAQLDACVAVDTAVAHLAGAMGKPLYLLLPFAPDWRWQRQRADSPWYPSATLIRQPAPGDWSGALAELRCRLRTD</sequence>
<evidence type="ECO:0000313" key="3">
    <source>
        <dbReference type="EMBL" id="OIQ95896.1"/>
    </source>
</evidence>
<dbReference type="Pfam" id="PF01075">
    <property type="entry name" value="Glyco_transf_9"/>
    <property type="match status" value="1"/>
</dbReference>